<comment type="caution">
    <text evidence="1">The sequence shown here is derived from an EMBL/GenBank/DDBJ whole genome shotgun (WGS) entry which is preliminary data.</text>
</comment>
<organism evidence="1 2">
    <name type="scientific">Methanobrevibacter thaueri</name>
    <dbReference type="NCBI Taxonomy" id="190975"/>
    <lineage>
        <taxon>Archaea</taxon>
        <taxon>Methanobacteriati</taxon>
        <taxon>Methanobacteriota</taxon>
        <taxon>Methanomada group</taxon>
        <taxon>Methanobacteria</taxon>
        <taxon>Methanobacteriales</taxon>
        <taxon>Methanobacteriaceae</taxon>
        <taxon>Methanobrevibacter</taxon>
    </lineage>
</organism>
<protein>
    <submittedName>
        <fullName evidence="1">Uncharacterized protein</fullName>
    </submittedName>
</protein>
<dbReference type="AlphaFoldDB" id="A0A8T3V539"/>
<accession>A0A8T3V539</accession>
<name>A0A8T3V539_9EURY</name>
<reference evidence="1" key="1">
    <citation type="submission" date="2019-04" db="EMBL/GenBank/DDBJ databases">
        <title>Evolution of Biomass-Degrading Anaerobic Consortia Revealed by Metagenomics.</title>
        <authorList>
            <person name="Peng X."/>
        </authorList>
    </citation>
    <scope>NUCLEOTIDE SEQUENCE</scope>
    <source>
        <strain evidence="1">SIG18</strain>
    </source>
</reference>
<dbReference type="Proteomes" id="UP000783037">
    <property type="component" value="Unassembled WGS sequence"/>
</dbReference>
<sequence length="114" mass="12637">MERRLISSYDEINDTFVGRLDGEHGYCADYGISDGVFLGINSANFPTSVFVPNASEVFNTSRETLENANVKININCNGGCLCFDMCIENSKICSIRCKNDFGIPKMECLMNSNI</sequence>
<gene>
    <name evidence="1" type="ORF">E7Z79_04555</name>
</gene>
<proteinExistence type="predicted"/>
<dbReference type="EMBL" id="SUTK01000015">
    <property type="protein sequence ID" value="MBE6501693.1"/>
    <property type="molecule type" value="Genomic_DNA"/>
</dbReference>
<dbReference type="RefSeq" id="WP_303738795.1">
    <property type="nucleotide sequence ID" value="NZ_SUTK01000015.1"/>
</dbReference>
<evidence type="ECO:0000313" key="2">
    <source>
        <dbReference type="Proteomes" id="UP000783037"/>
    </source>
</evidence>
<evidence type="ECO:0000313" key="1">
    <source>
        <dbReference type="EMBL" id="MBE6501693.1"/>
    </source>
</evidence>